<reference evidence="2" key="1">
    <citation type="submission" date="2020-08" db="EMBL/GenBank/DDBJ databases">
        <title>Plant Genome Project.</title>
        <authorList>
            <person name="Zhang R.-G."/>
        </authorList>
    </citation>
    <scope>NUCLEOTIDE SEQUENCE</scope>
    <source>
        <strain evidence="2">WSP0</strain>
        <tissue evidence="2">Leaf</tissue>
    </source>
</reference>
<keyword evidence="3" id="KW-1185">Reference proteome</keyword>
<accession>A0AAV6LPD9</accession>
<feature type="compositionally biased region" description="Basic residues" evidence="1">
    <location>
        <begin position="116"/>
        <end position="125"/>
    </location>
</feature>
<feature type="region of interest" description="Disordered" evidence="1">
    <location>
        <begin position="26"/>
        <end position="45"/>
    </location>
</feature>
<organism evidence="2 3">
    <name type="scientific">Rhododendron griersonianum</name>
    <dbReference type="NCBI Taxonomy" id="479676"/>
    <lineage>
        <taxon>Eukaryota</taxon>
        <taxon>Viridiplantae</taxon>
        <taxon>Streptophyta</taxon>
        <taxon>Embryophyta</taxon>
        <taxon>Tracheophyta</taxon>
        <taxon>Spermatophyta</taxon>
        <taxon>Magnoliopsida</taxon>
        <taxon>eudicotyledons</taxon>
        <taxon>Gunneridae</taxon>
        <taxon>Pentapetalae</taxon>
        <taxon>asterids</taxon>
        <taxon>Ericales</taxon>
        <taxon>Ericaceae</taxon>
        <taxon>Ericoideae</taxon>
        <taxon>Rhodoreae</taxon>
        <taxon>Rhododendron</taxon>
    </lineage>
</organism>
<dbReference type="EMBL" id="JACTNZ010000001">
    <property type="protein sequence ID" value="KAG5566088.1"/>
    <property type="molecule type" value="Genomic_DNA"/>
</dbReference>
<name>A0AAV6LPD9_9ERIC</name>
<sequence>MLNDEDIAMIKDDEIETTTVLVTTHGSSSVQSQTSQSNVGNTNIVSQPSNSQVAVVTSTGSMVNSVPLMRSIPMMQSVGSHNQFLPSFPQNQFVPQQQQLVPPQQFYQPFSSRNFPKGRRGRGPRYPRDPYEICERTNHITSFCYYRPQIQSLFQNFNPYDQFSNSQWRGSQINSWMPSSPIQYSYPILSQQLTSLGLKPLPSTQAHFTGHIGPSIASSSGHGYSSNSGIGNGYDNQVQHIGTVDQIADIFTKSLSVARFLFLKSKLMVVDTPMSLQGTVSRNH</sequence>
<evidence type="ECO:0000256" key="1">
    <source>
        <dbReference type="SAM" id="MobiDB-lite"/>
    </source>
</evidence>
<feature type="region of interest" description="Disordered" evidence="1">
    <location>
        <begin position="109"/>
        <end position="130"/>
    </location>
</feature>
<evidence type="ECO:0000313" key="3">
    <source>
        <dbReference type="Proteomes" id="UP000823749"/>
    </source>
</evidence>
<comment type="caution">
    <text evidence="2">The sequence shown here is derived from an EMBL/GenBank/DDBJ whole genome shotgun (WGS) entry which is preliminary data.</text>
</comment>
<dbReference type="Proteomes" id="UP000823749">
    <property type="component" value="Chromosome 1"/>
</dbReference>
<evidence type="ECO:0000313" key="2">
    <source>
        <dbReference type="EMBL" id="KAG5566088.1"/>
    </source>
</evidence>
<protein>
    <submittedName>
        <fullName evidence="2">Uncharacterized protein</fullName>
    </submittedName>
</protein>
<dbReference type="AlphaFoldDB" id="A0AAV6LPD9"/>
<gene>
    <name evidence="2" type="ORF">RHGRI_001878</name>
</gene>
<proteinExistence type="predicted"/>
<feature type="compositionally biased region" description="Low complexity" evidence="1">
    <location>
        <begin position="26"/>
        <end position="43"/>
    </location>
</feature>